<keyword evidence="3" id="KW-0378">Hydrolase</keyword>
<dbReference type="Proteomes" id="UP000577956">
    <property type="component" value="Unassembled WGS sequence"/>
</dbReference>
<evidence type="ECO:0000313" key="5">
    <source>
        <dbReference type="Proteomes" id="UP000618382"/>
    </source>
</evidence>
<evidence type="ECO:0000313" key="2">
    <source>
        <dbReference type="EMBL" id="GIG31290.1"/>
    </source>
</evidence>
<dbReference type="GO" id="GO:0004252">
    <property type="term" value="F:serine-type endopeptidase activity"/>
    <property type="evidence" value="ECO:0007669"/>
    <property type="project" value="UniProtKB-UniRule"/>
</dbReference>
<protein>
    <recommendedName>
        <fullName evidence="1">Signal peptidase I</fullName>
        <ecNumber evidence="1">3.4.21.89</ecNumber>
    </recommendedName>
</protein>
<dbReference type="Proteomes" id="UP000618382">
    <property type="component" value="Unassembled WGS sequence"/>
</dbReference>
<dbReference type="RefSeq" id="WP_239072727.1">
    <property type="nucleotide sequence ID" value="NZ_BAABFI010000014.1"/>
</dbReference>
<evidence type="ECO:0000313" key="3">
    <source>
        <dbReference type="EMBL" id="NYD85702.1"/>
    </source>
</evidence>
<organism evidence="3 4">
    <name type="scientific">Cellulomonas oligotrophica</name>
    <dbReference type="NCBI Taxonomy" id="931536"/>
    <lineage>
        <taxon>Bacteria</taxon>
        <taxon>Bacillati</taxon>
        <taxon>Actinomycetota</taxon>
        <taxon>Actinomycetes</taxon>
        <taxon>Micrococcales</taxon>
        <taxon>Cellulomonadaceae</taxon>
        <taxon>Cellulomonas</taxon>
    </lineage>
</organism>
<reference evidence="2 5" key="2">
    <citation type="submission" date="2021-01" db="EMBL/GenBank/DDBJ databases">
        <title>Whole genome shotgun sequence of Cellulomonas oligotrophica NBRC 109435.</title>
        <authorList>
            <person name="Komaki H."/>
            <person name="Tamura T."/>
        </authorList>
    </citation>
    <scope>NUCLEOTIDE SEQUENCE [LARGE SCALE GENOMIC DNA]</scope>
    <source>
        <strain evidence="2 5">NBRC 109435</strain>
    </source>
</reference>
<dbReference type="GO" id="GO:0016020">
    <property type="term" value="C:membrane"/>
    <property type="evidence" value="ECO:0007669"/>
    <property type="project" value="UniProtKB-UniRule"/>
</dbReference>
<reference evidence="3 4" key="1">
    <citation type="submission" date="2020-07" db="EMBL/GenBank/DDBJ databases">
        <title>Sequencing the genomes of 1000 actinobacteria strains.</title>
        <authorList>
            <person name="Klenk H.-P."/>
        </authorList>
    </citation>
    <scope>NUCLEOTIDE SEQUENCE [LARGE SCALE GENOMIC DNA]</scope>
    <source>
        <strain evidence="3 4">DSM 24482</strain>
    </source>
</reference>
<evidence type="ECO:0000256" key="1">
    <source>
        <dbReference type="NCBIfam" id="TIGR02228"/>
    </source>
</evidence>
<comment type="caution">
    <text evidence="3">The sequence shown here is derived from an EMBL/GenBank/DDBJ whole genome shotgun (WGS) entry which is preliminary data.</text>
</comment>
<dbReference type="GO" id="GO:0006465">
    <property type="term" value="P:signal peptide processing"/>
    <property type="evidence" value="ECO:0007669"/>
    <property type="project" value="UniProtKB-UniRule"/>
</dbReference>
<dbReference type="InterPro" id="IPR001733">
    <property type="entry name" value="Peptidase_S26B"/>
</dbReference>
<proteinExistence type="predicted"/>
<dbReference type="EC" id="3.4.21.89" evidence="1"/>
<dbReference type="GO" id="GO:0009003">
    <property type="term" value="F:signal peptidase activity"/>
    <property type="evidence" value="ECO:0007669"/>
    <property type="project" value="UniProtKB-EC"/>
</dbReference>
<sequence length="219" mass="23711">MRPKVRLPLWRRAAGVALWVVVVAGVVLYAASLAAPLWFQAQGQRLLVVTSGSMAPRFQAGDVVVLRAVRDVSELRPGLVVTFQPVGSEHLVTHRIVSLHQLPAMEQVAADGQMAEVVDAAGEPTLQGYIRTQGDANAEPDPNATPFERVRGVLLAVHRGWGEPLAWATSAQGRATLLAPPLLALALLEGLSLLDARRARRRRAPGREDDRRLDALLLD</sequence>
<dbReference type="EMBL" id="JACCBK010000001">
    <property type="protein sequence ID" value="NYD85702.1"/>
    <property type="molecule type" value="Genomic_DNA"/>
</dbReference>
<accession>A0A7Y9FEU6</accession>
<dbReference type="NCBIfam" id="TIGR02228">
    <property type="entry name" value="sigpep_I_arch"/>
    <property type="match status" value="1"/>
</dbReference>
<dbReference type="InterPro" id="IPR019533">
    <property type="entry name" value="Peptidase_S26"/>
</dbReference>
<dbReference type="CDD" id="cd06530">
    <property type="entry name" value="S26_SPase_I"/>
    <property type="match status" value="1"/>
</dbReference>
<name>A0A7Y9FEU6_9CELL</name>
<evidence type="ECO:0000313" key="4">
    <source>
        <dbReference type="Proteomes" id="UP000577956"/>
    </source>
</evidence>
<keyword evidence="5" id="KW-1185">Reference proteome</keyword>
<dbReference type="AlphaFoldDB" id="A0A7Y9FEU6"/>
<dbReference type="EMBL" id="BONN01000001">
    <property type="protein sequence ID" value="GIG31290.1"/>
    <property type="molecule type" value="Genomic_DNA"/>
</dbReference>
<gene>
    <name evidence="3" type="ORF">BKA21_001251</name>
    <name evidence="2" type="ORF">Col01nite_04490</name>
</gene>